<reference evidence="1 2" key="1">
    <citation type="submission" date="2017-08" db="EMBL/GenBank/DDBJ databases">
        <title>Draft genome sequence of pheromone producing symbiont Morganella morganii, of the female New Zealand grass grub Costelytra giveni.</title>
        <authorList>
            <person name="Laugraud A."/>
            <person name="Young S.D."/>
            <person name="Hurst M.H."/>
        </authorList>
    </citation>
    <scope>NUCLEOTIDE SEQUENCE [LARGE SCALE GENOMIC DNA]</scope>
    <source>
        <strain evidence="1 2">MMsCG</strain>
    </source>
</reference>
<evidence type="ECO:0000313" key="2">
    <source>
        <dbReference type="Proteomes" id="UP000286908"/>
    </source>
</evidence>
<protein>
    <recommendedName>
        <fullName evidence="3">DUF3540 domain-containing protein</fullName>
    </recommendedName>
</protein>
<comment type="caution">
    <text evidence="1">The sequence shown here is derived from an EMBL/GenBank/DDBJ whole genome shotgun (WGS) entry which is preliminary data.</text>
</comment>
<organism evidence="1 2">
    <name type="scientific">Morganella morganii</name>
    <name type="common">Proteus morganii</name>
    <dbReference type="NCBI Taxonomy" id="582"/>
    <lineage>
        <taxon>Bacteria</taxon>
        <taxon>Pseudomonadati</taxon>
        <taxon>Pseudomonadota</taxon>
        <taxon>Gammaproteobacteria</taxon>
        <taxon>Enterobacterales</taxon>
        <taxon>Morganellaceae</taxon>
        <taxon>Morganella</taxon>
    </lineage>
</organism>
<evidence type="ECO:0000313" key="1">
    <source>
        <dbReference type="EMBL" id="RUT66431.1"/>
    </source>
</evidence>
<name>A0A433ZWD1_MORMO</name>
<accession>A0A433ZWD1</accession>
<dbReference type="AlphaFoldDB" id="A0A433ZWD1"/>
<dbReference type="OrthoDB" id="6506885at2"/>
<proteinExistence type="predicted"/>
<sequence>MFDTIHHTDTPVISGRPLFSAPEAPVIAATQLITGDNGELRLQSHPYSAVSTAAGCLIAPEKGDLVCAMVQGDCAYVLSVLERHAAAAPLILGTQNTPLHIRAPSLALEASESITMKTARFSLVSHTSKWIAQTLHQIAGSLFVSAENARKKVKNLDTTEAGHIAQHAEKSMVLDNEIGAITSRAVLRIDGGQVHMG</sequence>
<gene>
    <name evidence="1" type="ORF">CKG00_08505</name>
</gene>
<dbReference type="InterPro" id="IPR021927">
    <property type="entry name" value="DUF3540"/>
</dbReference>
<dbReference type="Pfam" id="PF12059">
    <property type="entry name" value="DUF3540"/>
    <property type="match status" value="1"/>
</dbReference>
<evidence type="ECO:0008006" key="3">
    <source>
        <dbReference type="Google" id="ProtNLM"/>
    </source>
</evidence>
<dbReference type="Proteomes" id="UP000286908">
    <property type="component" value="Unassembled WGS sequence"/>
</dbReference>
<dbReference type="EMBL" id="NRQY01000001">
    <property type="protein sequence ID" value="RUT66431.1"/>
    <property type="molecule type" value="Genomic_DNA"/>
</dbReference>